<feature type="transmembrane region" description="Helical" evidence="6">
    <location>
        <begin position="181"/>
        <end position="201"/>
    </location>
</feature>
<dbReference type="Proteomes" id="UP001203297">
    <property type="component" value="Unassembled WGS sequence"/>
</dbReference>
<keyword evidence="5 6" id="KW-0472">Membrane</keyword>
<protein>
    <submittedName>
        <fullName evidence="7">Major facilitator superfamily domain-containing protein</fullName>
    </submittedName>
</protein>
<evidence type="ECO:0000313" key="7">
    <source>
        <dbReference type="EMBL" id="KAI0299351.1"/>
    </source>
</evidence>
<dbReference type="AlphaFoldDB" id="A0AAD4M4L4"/>
<evidence type="ECO:0000256" key="3">
    <source>
        <dbReference type="ARBA" id="ARBA00022692"/>
    </source>
</evidence>
<dbReference type="InterPro" id="IPR011701">
    <property type="entry name" value="MFS"/>
</dbReference>
<keyword evidence="8" id="KW-1185">Reference proteome</keyword>
<feature type="transmembrane region" description="Helical" evidence="6">
    <location>
        <begin position="626"/>
        <end position="646"/>
    </location>
</feature>
<feature type="transmembrane region" description="Helical" evidence="6">
    <location>
        <begin position="369"/>
        <end position="390"/>
    </location>
</feature>
<feature type="transmembrane region" description="Helical" evidence="6">
    <location>
        <begin position="217"/>
        <end position="237"/>
    </location>
</feature>
<keyword evidence="2" id="KW-0813">Transport</keyword>
<evidence type="ECO:0000256" key="1">
    <source>
        <dbReference type="ARBA" id="ARBA00004141"/>
    </source>
</evidence>
<evidence type="ECO:0000256" key="2">
    <source>
        <dbReference type="ARBA" id="ARBA00022448"/>
    </source>
</evidence>
<feature type="transmembrane region" description="Helical" evidence="6">
    <location>
        <begin position="550"/>
        <end position="570"/>
    </location>
</feature>
<feature type="transmembrane region" description="Helical" evidence="6">
    <location>
        <begin position="69"/>
        <end position="92"/>
    </location>
</feature>
<accession>A0AAD4M4L4</accession>
<dbReference type="EMBL" id="WTXG01000023">
    <property type="protein sequence ID" value="KAI0299351.1"/>
    <property type="molecule type" value="Genomic_DNA"/>
</dbReference>
<feature type="transmembrane region" description="Helical" evidence="6">
    <location>
        <begin position="269"/>
        <end position="295"/>
    </location>
</feature>
<sequence>MTGFNALPMVDEAALDGSAQWSGVAKVIGPPWARFPAITIGLVGVQVLWSIEMAYASPYLISLGLSKSLMALVFIAGPLSGLIVQPLIGVMADNSKSRFGRRRPFIAAGVALCSMAMILLGFTRNFASIVTKWGSPANNVLTIWLAVLSIYCIDFSINAVQAVDRALLVDTLPRAEQAKGNAWAAIMLGIGSVGGFFFGGINMPSLLPFLGQTELEVLSIIGSIILIGMHLVTITAVKERILLASGKTKKSFYQEICEIWVNARRLPPVILRICLIQFFAWSAWFPILFYTTLYISDLYKRSLSSSAFEGSIEDIEAEGNRLGSRAQLFSSLLALATNFLAPLIIEDGSGSFSAPMHVGPPKRWWQRKVHLATLWAVSHLIFALCMFGTFFTGSAAGATVLMTLLGFPWAITQWAPFSLLAEAIHTTSDLGEPDIDDNQSILLADTSTQRPLSQNNTLFAVEDGGSDDEVVVTHEHVVQRETAQDNWGNGNDDEVERDDDRDVLMGNVHARRSWADVTDFEENVAPNGSIRPVGGSLSAKAGIILGIHNIFIVVPQFLVTGLTALLFAILEPHKSVLHGDHPGKTPPILNTTTTSITDNSINAFAASRQEIEINQQPPSGPNSVAIIFRIGGIWALIAFVLSWRLATELRRHY</sequence>
<organism evidence="7 8">
    <name type="scientific">Multifurca ochricompacta</name>
    <dbReference type="NCBI Taxonomy" id="376703"/>
    <lineage>
        <taxon>Eukaryota</taxon>
        <taxon>Fungi</taxon>
        <taxon>Dikarya</taxon>
        <taxon>Basidiomycota</taxon>
        <taxon>Agaricomycotina</taxon>
        <taxon>Agaricomycetes</taxon>
        <taxon>Russulales</taxon>
        <taxon>Russulaceae</taxon>
        <taxon>Multifurca</taxon>
    </lineage>
</organism>
<evidence type="ECO:0000256" key="6">
    <source>
        <dbReference type="SAM" id="Phobius"/>
    </source>
</evidence>
<gene>
    <name evidence="7" type="ORF">B0F90DRAFT_1631426</name>
</gene>
<keyword evidence="3 6" id="KW-0812">Transmembrane</keyword>
<evidence type="ECO:0000313" key="8">
    <source>
        <dbReference type="Proteomes" id="UP001203297"/>
    </source>
</evidence>
<feature type="transmembrane region" description="Helical" evidence="6">
    <location>
        <begin position="32"/>
        <end position="49"/>
    </location>
</feature>
<evidence type="ECO:0000256" key="4">
    <source>
        <dbReference type="ARBA" id="ARBA00022989"/>
    </source>
</evidence>
<dbReference type="Pfam" id="PF07690">
    <property type="entry name" value="MFS_1"/>
    <property type="match status" value="1"/>
</dbReference>
<dbReference type="GO" id="GO:0008506">
    <property type="term" value="F:sucrose:proton symporter activity"/>
    <property type="evidence" value="ECO:0007669"/>
    <property type="project" value="TreeGrafter"/>
</dbReference>
<comment type="caution">
    <text evidence="7">The sequence shown here is derived from an EMBL/GenBank/DDBJ whole genome shotgun (WGS) entry which is preliminary data.</text>
</comment>
<evidence type="ECO:0000256" key="5">
    <source>
        <dbReference type="ARBA" id="ARBA00023136"/>
    </source>
</evidence>
<dbReference type="SUPFAM" id="SSF103473">
    <property type="entry name" value="MFS general substrate transporter"/>
    <property type="match status" value="1"/>
</dbReference>
<feature type="transmembrane region" description="Helical" evidence="6">
    <location>
        <begin position="104"/>
        <end position="122"/>
    </location>
</feature>
<dbReference type="PANTHER" id="PTHR19432">
    <property type="entry name" value="SUGAR TRANSPORTER"/>
    <property type="match status" value="1"/>
</dbReference>
<proteinExistence type="predicted"/>
<dbReference type="PANTHER" id="PTHR19432:SF91">
    <property type="entry name" value="GENERAL ALPHA-GLUCOSIDE PERMEASE"/>
    <property type="match status" value="1"/>
</dbReference>
<name>A0AAD4M4L4_9AGAM</name>
<dbReference type="Gene3D" id="1.20.1250.20">
    <property type="entry name" value="MFS general substrate transporter like domains"/>
    <property type="match status" value="1"/>
</dbReference>
<comment type="subcellular location">
    <subcellularLocation>
        <location evidence="1">Membrane</location>
        <topology evidence="1">Multi-pass membrane protein</topology>
    </subcellularLocation>
</comment>
<dbReference type="GO" id="GO:0005886">
    <property type="term" value="C:plasma membrane"/>
    <property type="evidence" value="ECO:0007669"/>
    <property type="project" value="TreeGrafter"/>
</dbReference>
<dbReference type="InterPro" id="IPR036259">
    <property type="entry name" value="MFS_trans_sf"/>
</dbReference>
<feature type="transmembrane region" description="Helical" evidence="6">
    <location>
        <begin position="142"/>
        <end position="160"/>
    </location>
</feature>
<keyword evidence="4 6" id="KW-1133">Transmembrane helix</keyword>
<reference evidence="7" key="1">
    <citation type="journal article" date="2022" name="New Phytol.">
        <title>Evolutionary transition to the ectomycorrhizal habit in the genomes of a hyperdiverse lineage of mushroom-forming fungi.</title>
        <authorList>
            <person name="Looney B."/>
            <person name="Miyauchi S."/>
            <person name="Morin E."/>
            <person name="Drula E."/>
            <person name="Courty P.E."/>
            <person name="Kohler A."/>
            <person name="Kuo A."/>
            <person name="LaButti K."/>
            <person name="Pangilinan J."/>
            <person name="Lipzen A."/>
            <person name="Riley R."/>
            <person name="Andreopoulos W."/>
            <person name="He G."/>
            <person name="Johnson J."/>
            <person name="Nolan M."/>
            <person name="Tritt A."/>
            <person name="Barry K.W."/>
            <person name="Grigoriev I.V."/>
            <person name="Nagy L.G."/>
            <person name="Hibbett D."/>
            <person name="Henrissat B."/>
            <person name="Matheny P.B."/>
            <person name="Labbe J."/>
            <person name="Martin F.M."/>
        </authorList>
    </citation>
    <scope>NUCLEOTIDE SEQUENCE</scope>
    <source>
        <strain evidence="7">BPL690</strain>
    </source>
</reference>